<dbReference type="GO" id="GO:0043138">
    <property type="term" value="F:3'-5' DNA helicase activity"/>
    <property type="evidence" value="ECO:0007669"/>
    <property type="project" value="UniProtKB-EC"/>
</dbReference>
<keyword evidence="5 12" id="KW-0067">ATP-binding</keyword>
<dbReference type="PROSITE" id="PS51217">
    <property type="entry name" value="UVRD_HELICASE_CTER"/>
    <property type="match status" value="1"/>
</dbReference>
<comment type="catalytic activity">
    <reaction evidence="11">
        <text>ATP + H2O = ADP + phosphate + H(+)</text>
        <dbReference type="Rhea" id="RHEA:13065"/>
        <dbReference type="ChEBI" id="CHEBI:15377"/>
        <dbReference type="ChEBI" id="CHEBI:15378"/>
        <dbReference type="ChEBI" id="CHEBI:30616"/>
        <dbReference type="ChEBI" id="CHEBI:43474"/>
        <dbReference type="ChEBI" id="CHEBI:456216"/>
        <dbReference type="EC" id="5.6.2.4"/>
    </reaction>
</comment>
<dbReference type="GO" id="GO:0005524">
    <property type="term" value="F:ATP binding"/>
    <property type="evidence" value="ECO:0007669"/>
    <property type="project" value="UniProtKB-UniRule"/>
</dbReference>
<dbReference type="SUPFAM" id="SSF52540">
    <property type="entry name" value="P-loop containing nucleoside triphosphate hydrolases"/>
    <property type="match status" value="1"/>
</dbReference>
<dbReference type="GO" id="GO:0003677">
    <property type="term" value="F:DNA binding"/>
    <property type="evidence" value="ECO:0007669"/>
    <property type="project" value="UniProtKB-KW"/>
</dbReference>
<evidence type="ECO:0000256" key="9">
    <source>
        <dbReference type="ARBA" id="ARBA00034808"/>
    </source>
</evidence>
<evidence type="ECO:0000256" key="4">
    <source>
        <dbReference type="ARBA" id="ARBA00022806"/>
    </source>
</evidence>
<evidence type="ECO:0000259" key="13">
    <source>
        <dbReference type="PROSITE" id="PS51198"/>
    </source>
</evidence>
<reference evidence="15 16" key="1">
    <citation type="submission" date="2007-10" db="EMBL/GenBank/DDBJ databases">
        <title>Complete sequence of Desulfococcus oleovorans Hxd3.</title>
        <authorList>
            <consortium name="US DOE Joint Genome Institute"/>
            <person name="Copeland A."/>
            <person name="Lucas S."/>
            <person name="Lapidus A."/>
            <person name="Barry K."/>
            <person name="Glavina del Rio T."/>
            <person name="Dalin E."/>
            <person name="Tice H."/>
            <person name="Pitluck S."/>
            <person name="Kiss H."/>
            <person name="Brettin T."/>
            <person name="Bruce D."/>
            <person name="Detter J.C."/>
            <person name="Han C."/>
            <person name="Schmutz J."/>
            <person name="Larimer F."/>
            <person name="Land M."/>
            <person name="Hauser L."/>
            <person name="Kyrpides N."/>
            <person name="Kim E."/>
            <person name="Wawrik B."/>
            <person name="Richardson P."/>
        </authorList>
    </citation>
    <scope>NUCLEOTIDE SEQUENCE [LARGE SCALE GENOMIC DNA]</scope>
    <source>
        <strain evidence="16">DSM 6200 / JCM 39069 / Hxd3</strain>
    </source>
</reference>
<dbReference type="Pfam" id="PF00580">
    <property type="entry name" value="UvrD-helicase"/>
    <property type="match status" value="1"/>
</dbReference>
<dbReference type="AlphaFoldDB" id="A8ZYJ7"/>
<dbReference type="Gene3D" id="3.40.50.300">
    <property type="entry name" value="P-loop containing nucleotide triphosphate hydrolases"/>
    <property type="match status" value="2"/>
</dbReference>
<dbReference type="CDD" id="cd17932">
    <property type="entry name" value="DEXQc_UvrD"/>
    <property type="match status" value="1"/>
</dbReference>
<evidence type="ECO:0000259" key="14">
    <source>
        <dbReference type="PROSITE" id="PS51217"/>
    </source>
</evidence>
<dbReference type="EC" id="5.6.2.4" evidence="9"/>
<dbReference type="EMBL" id="CP000859">
    <property type="protein sequence ID" value="ABW68722.1"/>
    <property type="molecule type" value="Genomic_DNA"/>
</dbReference>
<evidence type="ECO:0000256" key="6">
    <source>
        <dbReference type="ARBA" id="ARBA00023125"/>
    </source>
</evidence>
<comment type="catalytic activity">
    <reaction evidence="8">
        <text>Couples ATP hydrolysis with the unwinding of duplex DNA by translocating in the 3'-5' direction.</text>
        <dbReference type="EC" id="5.6.2.4"/>
    </reaction>
</comment>
<organism evidence="15 16">
    <name type="scientific">Desulfosudis oleivorans (strain DSM 6200 / JCM 39069 / Hxd3)</name>
    <name type="common">Desulfococcus oleovorans</name>
    <dbReference type="NCBI Taxonomy" id="96561"/>
    <lineage>
        <taxon>Bacteria</taxon>
        <taxon>Pseudomonadati</taxon>
        <taxon>Thermodesulfobacteriota</taxon>
        <taxon>Desulfobacteria</taxon>
        <taxon>Desulfobacterales</taxon>
        <taxon>Desulfosudaceae</taxon>
        <taxon>Desulfosudis</taxon>
    </lineage>
</organism>
<dbReference type="KEGG" id="dol:Dole_2919"/>
<dbReference type="InterPro" id="IPR014017">
    <property type="entry name" value="DNA_helicase_UvrD-like_C"/>
</dbReference>
<dbReference type="InterPro" id="IPR013986">
    <property type="entry name" value="DExx_box_DNA_helicase_dom_sf"/>
</dbReference>
<dbReference type="OrthoDB" id="9810135at2"/>
<evidence type="ECO:0000313" key="16">
    <source>
        <dbReference type="Proteomes" id="UP000008561"/>
    </source>
</evidence>
<evidence type="ECO:0000313" key="15">
    <source>
        <dbReference type="EMBL" id="ABW68722.1"/>
    </source>
</evidence>
<dbReference type="InterPro" id="IPR027417">
    <property type="entry name" value="P-loop_NTPase"/>
</dbReference>
<evidence type="ECO:0000256" key="12">
    <source>
        <dbReference type="PROSITE-ProRule" id="PRU00560"/>
    </source>
</evidence>
<sequence length="621" mass="70971">MSDLNPEQQKASEFTDGVCVVIAVPGSGKTRTMMERIGILVNKHGIPPENILGLTFTRNAADEMRHRLVPVLGEMSSRVFLTTIHSFCYTLLRSEGIVFEILSGREQMIFIKEVIKKLKIREVSAGMVLGEISLAKNNLIGCEEFRVMHAGDRTMVRIADIYEAYDREKSARMLMDFDDLLVRTHDMLNNRIDIREKYQEVFCHLLVDEFQDTNPAQMEILKLLIPENRQGSFWCTGDDHQAIFSFTGASVGNIIHFKSIFPDSQQMILHVNYRSTPQILAACQNLIRHNEKQIHKTLKTDNPDGEEVIVLESSSEETEAINLVHEIQTLKESTDYDYQDMAVLYRCNFQSRIIEEVFSQHKIPYHIENGLCFYDRREVKILLDYLRVISSPETDEGDEALAGILNVPNRYIGRKFIGELRSFAAEKQFHLYRALKELPVTLPYIRKNIQALTGFLDPLISEAGHIRPAEAISLVRTSLDIDRYVSEEDMPSPDDVKIQNMDQLLLSAARYDDIRAFLDYAAGFQNESVSDNREGVSLMTIHKAKGLEFPVVFLVGMVEGILPTRRNENIEEERRICFVAISRAMHLLYLSHYMTCLGQAARTSRFLCEILGQETDKKVSA</sequence>
<keyword evidence="7" id="KW-0413">Isomerase</keyword>
<dbReference type="PANTHER" id="PTHR11070:SF2">
    <property type="entry name" value="ATP-DEPENDENT DNA HELICASE SRS2"/>
    <property type="match status" value="1"/>
</dbReference>
<feature type="binding site" evidence="12">
    <location>
        <begin position="23"/>
        <end position="30"/>
    </location>
    <ligand>
        <name>ATP</name>
        <dbReference type="ChEBI" id="CHEBI:30616"/>
    </ligand>
</feature>
<protein>
    <recommendedName>
        <fullName evidence="9">DNA 3'-5' helicase</fullName>
        <ecNumber evidence="9">5.6.2.4</ecNumber>
    </recommendedName>
    <alternativeName>
        <fullName evidence="10">DNA 3'-5' helicase II</fullName>
    </alternativeName>
</protein>
<dbReference type="GO" id="GO:0016887">
    <property type="term" value="F:ATP hydrolysis activity"/>
    <property type="evidence" value="ECO:0007669"/>
    <property type="project" value="RHEA"/>
</dbReference>
<keyword evidence="2 12" id="KW-0547">Nucleotide-binding</keyword>
<feature type="domain" description="UvrD-like helicase ATP-binding" evidence="13">
    <location>
        <begin position="2"/>
        <end position="276"/>
    </location>
</feature>
<proteinExistence type="inferred from homology"/>
<evidence type="ECO:0000256" key="10">
    <source>
        <dbReference type="ARBA" id="ARBA00034923"/>
    </source>
</evidence>
<gene>
    <name evidence="15" type="ordered locus">Dole_2919</name>
</gene>
<evidence type="ECO:0000256" key="8">
    <source>
        <dbReference type="ARBA" id="ARBA00034617"/>
    </source>
</evidence>
<evidence type="ECO:0000256" key="5">
    <source>
        <dbReference type="ARBA" id="ARBA00022840"/>
    </source>
</evidence>
<evidence type="ECO:0000256" key="11">
    <source>
        <dbReference type="ARBA" id="ARBA00048988"/>
    </source>
</evidence>
<evidence type="ECO:0000256" key="7">
    <source>
        <dbReference type="ARBA" id="ARBA00023235"/>
    </source>
</evidence>
<keyword evidence="3 12" id="KW-0378">Hydrolase</keyword>
<dbReference type="PANTHER" id="PTHR11070">
    <property type="entry name" value="UVRD / RECB / PCRA DNA HELICASE FAMILY MEMBER"/>
    <property type="match status" value="1"/>
</dbReference>
<evidence type="ECO:0000256" key="3">
    <source>
        <dbReference type="ARBA" id="ARBA00022801"/>
    </source>
</evidence>
<dbReference type="GO" id="GO:0000725">
    <property type="term" value="P:recombinational repair"/>
    <property type="evidence" value="ECO:0007669"/>
    <property type="project" value="TreeGrafter"/>
</dbReference>
<dbReference type="Gene3D" id="1.10.486.10">
    <property type="entry name" value="PCRA, domain 4"/>
    <property type="match status" value="1"/>
</dbReference>
<dbReference type="PROSITE" id="PS51198">
    <property type="entry name" value="UVRD_HELICASE_ATP_BIND"/>
    <property type="match status" value="1"/>
</dbReference>
<dbReference type="InterPro" id="IPR000212">
    <property type="entry name" value="DNA_helicase_UvrD/REP"/>
</dbReference>
<keyword evidence="6" id="KW-0238">DNA-binding</keyword>
<keyword evidence="16" id="KW-1185">Reference proteome</keyword>
<dbReference type="InterPro" id="IPR014016">
    <property type="entry name" value="UvrD-like_ATP-bd"/>
</dbReference>
<dbReference type="GO" id="GO:0005829">
    <property type="term" value="C:cytosol"/>
    <property type="evidence" value="ECO:0007669"/>
    <property type="project" value="TreeGrafter"/>
</dbReference>
<dbReference type="eggNOG" id="COG0210">
    <property type="taxonomic scope" value="Bacteria"/>
</dbReference>
<comment type="similarity">
    <text evidence="1">Belongs to the helicase family. UvrD subfamily.</text>
</comment>
<dbReference type="Gene3D" id="1.10.10.160">
    <property type="match status" value="1"/>
</dbReference>
<name>A8ZYJ7_DESOH</name>
<feature type="domain" description="UvrD-like helicase C-terminal" evidence="14">
    <location>
        <begin position="277"/>
        <end position="546"/>
    </location>
</feature>
<evidence type="ECO:0000256" key="2">
    <source>
        <dbReference type="ARBA" id="ARBA00022741"/>
    </source>
</evidence>
<dbReference type="CDD" id="cd18807">
    <property type="entry name" value="SF1_C_UvrD"/>
    <property type="match status" value="1"/>
</dbReference>
<dbReference type="HOGENOM" id="CLU_004585_5_2_7"/>
<keyword evidence="4 12" id="KW-0347">Helicase</keyword>
<evidence type="ECO:0000256" key="1">
    <source>
        <dbReference type="ARBA" id="ARBA00009922"/>
    </source>
</evidence>
<dbReference type="RefSeq" id="WP_012176333.1">
    <property type="nucleotide sequence ID" value="NC_009943.1"/>
</dbReference>
<accession>A8ZYJ7</accession>
<dbReference type="Pfam" id="PF13361">
    <property type="entry name" value="UvrD_C"/>
    <property type="match status" value="1"/>
</dbReference>
<dbReference type="Proteomes" id="UP000008561">
    <property type="component" value="Chromosome"/>
</dbReference>
<dbReference type="STRING" id="96561.Dole_2919"/>